<dbReference type="eggNOG" id="COG3577">
    <property type="taxonomic scope" value="Bacteria"/>
</dbReference>
<dbReference type="InterPro" id="IPR021109">
    <property type="entry name" value="Peptidase_aspartic_dom_sf"/>
</dbReference>
<dbReference type="PROSITE" id="PS50175">
    <property type="entry name" value="ASP_PROT_RETROV"/>
    <property type="match status" value="1"/>
</dbReference>
<dbReference type="OrthoDB" id="185963at2"/>
<dbReference type="GO" id="GO:0004190">
    <property type="term" value="F:aspartic-type endopeptidase activity"/>
    <property type="evidence" value="ECO:0007669"/>
    <property type="project" value="InterPro"/>
</dbReference>
<dbReference type="AlphaFoldDB" id="S6BBG5"/>
<dbReference type="STRING" id="1245471.PCA10_06820"/>
<dbReference type="Proteomes" id="UP000015503">
    <property type="component" value="Chromosome"/>
</dbReference>
<keyword evidence="1" id="KW-0378">Hydrolase</keyword>
<name>S6BBG5_METRE</name>
<reference evidence="4 5" key="1">
    <citation type="journal article" date="2013" name="Genome Announc.">
        <title>Complete Genome Sequence of the Carbazole Degrader Pseudomonas resinovorans Strain CA10 (NBRC 106553).</title>
        <authorList>
            <person name="Shintani M."/>
            <person name="Hosoyama A."/>
            <person name="Ohji S."/>
            <person name="Tsuchikane K."/>
            <person name="Takarada H."/>
            <person name="Yamazoe A."/>
            <person name="Fujita N."/>
            <person name="Nojiri H."/>
        </authorList>
    </citation>
    <scope>NUCLEOTIDE SEQUENCE [LARGE SCALE GENOMIC DNA]</scope>
    <source>
        <strain evidence="4 5">NBRC 106553</strain>
    </source>
</reference>
<organism evidence="4 5">
    <name type="scientific">Metapseudomonas resinovorans NBRC 106553</name>
    <dbReference type="NCBI Taxonomy" id="1245471"/>
    <lineage>
        <taxon>Bacteria</taxon>
        <taxon>Pseudomonadati</taxon>
        <taxon>Pseudomonadota</taxon>
        <taxon>Gammaproteobacteria</taxon>
        <taxon>Pseudomonadales</taxon>
        <taxon>Pseudomonadaceae</taxon>
        <taxon>Metapseudomonas</taxon>
    </lineage>
</organism>
<dbReference type="RefSeq" id="WP_016490616.1">
    <property type="nucleotide sequence ID" value="NC_021499.1"/>
</dbReference>
<dbReference type="SUPFAM" id="SSF50630">
    <property type="entry name" value="Acid proteases"/>
    <property type="match status" value="1"/>
</dbReference>
<dbReference type="PATRIC" id="fig|1245471.3.peg.691"/>
<dbReference type="InterPro" id="IPR001969">
    <property type="entry name" value="Aspartic_peptidase_AS"/>
</dbReference>
<dbReference type="InterPro" id="IPR001995">
    <property type="entry name" value="Peptidase_A2_cat"/>
</dbReference>
<keyword evidence="2" id="KW-0732">Signal</keyword>
<evidence type="ECO:0000256" key="1">
    <source>
        <dbReference type="ARBA" id="ARBA00022801"/>
    </source>
</evidence>
<protein>
    <recommendedName>
        <fullName evidence="3">Peptidase A2 domain-containing protein</fullName>
    </recommendedName>
</protein>
<sequence length="224" mass="23464">MSRTDAYIAACLLALLPALAGAATQVQVVGLFPGAAVLNVDGQRKLVKVGQTGPGGVQVISADSKGAVLRVDGVERGYSLSREYNTSAEAAEPGTAAPPQRAQLSIARGNNGHFQVAGSIEGHPVQFLVDTGATSVAMNENQARRLGIDYRVKGMPMKASTAGGTVNAWRVTFNSIKVGSLEVLGVEGAVIEGDAPVDVLLGMSFLNRVRWREEQGVLMLESKY</sequence>
<feature type="signal peptide" evidence="2">
    <location>
        <begin position="1"/>
        <end position="22"/>
    </location>
</feature>
<dbReference type="InterPro" id="IPR034122">
    <property type="entry name" value="Retropepsin-like_bacterial"/>
</dbReference>
<dbReference type="Gene3D" id="2.40.70.10">
    <property type="entry name" value="Acid Proteases"/>
    <property type="match status" value="1"/>
</dbReference>
<dbReference type="PROSITE" id="PS00141">
    <property type="entry name" value="ASP_PROTEASE"/>
    <property type="match status" value="1"/>
</dbReference>
<dbReference type="EMBL" id="AP013068">
    <property type="protein sequence ID" value="BAN46414.1"/>
    <property type="molecule type" value="Genomic_DNA"/>
</dbReference>
<dbReference type="KEGG" id="pre:PCA10_06820"/>
<evidence type="ECO:0000259" key="3">
    <source>
        <dbReference type="PROSITE" id="PS50175"/>
    </source>
</evidence>
<dbReference type="NCBIfam" id="TIGR02281">
    <property type="entry name" value="clan_AA_DTGA"/>
    <property type="match status" value="1"/>
</dbReference>
<dbReference type="InterPro" id="IPR011969">
    <property type="entry name" value="Clan_AA_Asp_peptidase_C"/>
</dbReference>
<gene>
    <name evidence="4" type="ORF">PCA10_06820</name>
</gene>
<accession>S6BBG5</accession>
<proteinExistence type="predicted"/>
<keyword evidence="5" id="KW-1185">Reference proteome</keyword>
<dbReference type="GO" id="GO:0006508">
    <property type="term" value="P:proteolysis"/>
    <property type="evidence" value="ECO:0007669"/>
    <property type="project" value="InterPro"/>
</dbReference>
<feature type="chain" id="PRO_5004546667" description="Peptidase A2 domain-containing protein" evidence="2">
    <location>
        <begin position="23"/>
        <end position="224"/>
    </location>
</feature>
<evidence type="ECO:0000256" key="2">
    <source>
        <dbReference type="SAM" id="SignalP"/>
    </source>
</evidence>
<evidence type="ECO:0000313" key="5">
    <source>
        <dbReference type="Proteomes" id="UP000015503"/>
    </source>
</evidence>
<dbReference type="CDD" id="cd05483">
    <property type="entry name" value="retropepsin_like_bacteria"/>
    <property type="match status" value="1"/>
</dbReference>
<dbReference type="HOGENOM" id="CLU_104576_0_0_6"/>
<dbReference type="Pfam" id="PF13975">
    <property type="entry name" value="gag-asp_proteas"/>
    <property type="match status" value="1"/>
</dbReference>
<evidence type="ECO:0000313" key="4">
    <source>
        <dbReference type="EMBL" id="BAN46414.1"/>
    </source>
</evidence>
<feature type="domain" description="Peptidase A2" evidence="3">
    <location>
        <begin position="125"/>
        <end position="200"/>
    </location>
</feature>